<dbReference type="Proteomes" id="UP000190027">
    <property type="component" value="Unassembled WGS sequence"/>
</dbReference>
<evidence type="ECO:0000313" key="3">
    <source>
        <dbReference type="Proteomes" id="UP000190027"/>
    </source>
</evidence>
<dbReference type="NCBIfam" id="NF045665">
    <property type="entry name" value="NTPtran_DVU1551"/>
    <property type="match status" value="1"/>
</dbReference>
<feature type="domain" description="HD/PDEase" evidence="1">
    <location>
        <begin position="215"/>
        <end position="327"/>
    </location>
</feature>
<keyword evidence="2" id="KW-0808">Transferase</keyword>
<organism evidence="2 3">
    <name type="scientific">Paucidesulfovibrio gracilis DSM 16080</name>
    <dbReference type="NCBI Taxonomy" id="1121449"/>
    <lineage>
        <taxon>Bacteria</taxon>
        <taxon>Pseudomonadati</taxon>
        <taxon>Thermodesulfobacteriota</taxon>
        <taxon>Desulfovibrionia</taxon>
        <taxon>Desulfovibrionales</taxon>
        <taxon>Desulfovibrionaceae</taxon>
        <taxon>Paucidesulfovibrio</taxon>
    </lineage>
</organism>
<dbReference type="PANTHER" id="PTHR43777:SF1">
    <property type="entry name" value="MOLYBDENUM COFACTOR CYTIDYLYLTRANSFERASE"/>
    <property type="match status" value="1"/>
</dbReference>
<dbReference type="InterPro" id="IPR054703">
    <property type="entry name" value="Mop-rel"/>
</dbReference>
<dbReference type="Gene3D" id="3.90.550.10">
    <property type="entry name" value="Spore Coat Polysaccharide Biosynthesis Protein SpsA, Chain A"/>
    <property type="match status" value="1"/>
</dbReference>
<dbReference type="SUPFAM" id="SSF53448">
    <property type="entry name" value="Nucleotide-diphospho-sugar transferases"/>
    <property type="match status" value="1"/>
</dbReference>
<dbReference type="Pfam" id="PF12804">
    <property type="entry name" value="NTP_transf_3"/>
    <property type="match status" value="1"/>
</dbReference>
<dbReference type="CDD" id="cd04182">
    <property type="entry name" value="GT_2_like_f"/>
    <property type="match status" value="1"/>
</dbReference>
<dbReference type="InterPro" id="IPR029044">
    <property type="entry name" value="Nucleotide-diphossugar_trans"/>
</dbReference>
<evidence type="ECO:0000259" key="1">
    <source>
        <dbReference type="SMART" id="SM00471"/>
    </source>
</evidence>
<dbReference type="STRING" id="1121449.SAMN02745704_01820"/>
<dbReference type="InterPro" id="IPR025877">
    <property type="entry name" value="MobA-like_NTP_Trfase"/>
</dbReference>
<keyword evidence="2" id="KW-0548">Nucleotidyltransferase</keyword>
<evidence type="ECO:0000313" key="2">
    <source>
        <dbReference type="EMBL" id="SKA84796.1"/>
    </source>
</evidence>
<dbReference type="OrthoDB" id="9779263at2"/>
<keyword evidence="3" id="KW-1185">Reference proteome</keyword>
<dbReference type="AlphaFoldDB" id="A0A1T4X5I0"/>
<gene>
    <name evidence="2" type="ORF">SAMN02745704_01820</name>
</gene>
<proteinExistence type="predicted"/>
<dbReference type="SUPFAM" id="SSF109604">
    <property type="entry name" value="HD-domain/PDEase-like"/>
    <property type="match status" value="1"/>
</dbReference>
<dbReference type="PANTHER" id="PTHR43777">
    <property type="entry name" value="MOLYBDENUM COFACTOR CYTIDYLYLTRANSFERASE"/>
    <property type="match status" value="1"/>
</dbReference>
<sequence>MLRFSAIILAAGFSSRMGQFKPLLPLGGVPALERLLQSFAQAGIPSPIIVTGHNAEQITPLGLTYDSVMVHNPDHASGMFGSVLTGVSALPNDIDAFFLLPVDIPLIRPQTLQRLSAHFVKHRALITHPVFEETPGHPPLLRQDMIPRILAHDGQGGLRAVLEAHAEEAALVPVADQGILLDMDHPEEYRRLDQRATRDYPLDGECDALLDLAHTPETIRLHCRAVADLAVRMTALLNASLPEEATPLDVTLTRSAALVHDVARAKAKHAQAGANFLLEHGFPAAAPIVRDHVDLNPDDITQITEREIVFLADKFVQGTQRVPLEQRYLAKQKKFQNNPEAVQAVTSRLDRARRVLAIYLEQAGPAARRLLQVG</sequence>
<dbReference type="InterPro" id="IPR003607">
    <property type="entry name" value="HD/PDEase_dom"/>
</dbReference>
<dbReference type="EMBL" id="FUYC01000007">
    <property type="protein sequence ID" value="SKA84796.1"/>
    <property type="molecule type" value="Genomic_DNA"/>
</dbReference>
<dbReference type="GO" id="GO:0016779">
    <property type="term" value="F:nucleotidyltransferase activity"/>
    <property type="evidence" value="ECO:0007669"/>
    <property type="project" value="UniProtKB-KW"/>
</dbReference>
<reference evidence="2 3" key="1">
    <citation type="submission" date="2017-02" db="EMBL/GenBank/DDBJ databases">
        <authorList>
            <person name="Peterson S.W."/>
        </authorList>
    </citation>
    <scope>NUCLEOTIDE SEQUENCE [LARGE SCALE GENOMIC DNA]</scope>
    <source>
        <strain evidence="2 3">DSM 16080</strain>
    </source>
</reference>
<accession>A0A1T4X5I0</accession>
<dbReference type="SMART" id="SM00471">
    <property type="entry name" value="HDc"/>
    <property type="match status" value="1"/>
</dbReference>
<dbReference type="RefSeq" id="WP_078717375.1">
    <property type="nucleotide sequence ID" value="NZ_FUYC01000007.1"/>
</dbReference>
<name>A0A1T4X5I0_9BACT</name>
<protein>
    <submittedName>
        <fullName evidence="2">CTP:molybdopterin cytidylyltransferase MocA</fullName>
    </submittedName>
</protein>
<dbReference type="InterPro" id="IPR006674">
    <property type="entry name" value="HD_domain"/>
</dbReference>
<dbReference type="Gene3D" id="1.10.3210.10">
    <property type="entry name" value="Hypothetical protein af1432"/>
    <property type="match status" value="1"/>
</dbReference>
<dbReference type="Pfam" id="PF01966">
    <property type="entry name" value="HD"/>
    <property type="match status" value="1"/>
</dbReference>